<keyword evidence="1" id="KW-1133">Transmembrane helix</keyword>
<sequence length="647" mass="70111">MLNSAAQGLRPYFATVESLVLRDMHLKIAAIFLGYGVIIWQGAVGAVLGGLTLLLVLEVVIWRMFTGGAEFRSLGKTQILQVSLVITTTNGLLYAMPALFMAASASLAIKVSGVIWVLGIQIYAFNTWSRFAAFLYAFLVPLVIMLVLTVFQLATTPPVAGTMTEWAVTFLCVILLIYACIESLRHSVQTEKDLIAARAESARRLAQLSAHQRLDGLTGLLNRPAFDASLHAMLEDRLHLGGDIAVLLIDLDSFKPINDTYSHDAGDQVLQHTAQRIQRRVGENGIVGRMGGDEFICAVSDLPNTKAAVDLAKDLAAAIASPVHWNDKALRITASIGLAVTGDNRQSPDADVAALCTAADQAMFAAKTSANREPVLFEAERFAPRMSTEERQALIEGLSNGTVCPHYQPKIDLGSGRVIGFEALARWHHPDGSLRRPSEFISQIEELGLQGTFMTQTARLVVKDVQTMLDQGLDPGQVSFNVPEIALATTSGRKDLQNIVLAHPQVAKHLTFEITEDVFISRAAEAIQTSIALFRQMGVRISLDDFGTGFASFHHLNQLDIDEMKIDTTFVAGLGVKPTADVLVRGFLNIAAGLGVDVIAEGVETDYQRRELINMGCTTAQGFLFSATMDVQGAIQKLIDQTPAASR</sequence>
<dbReference type="CDD" id="cd01948">
    <property type="entry name" value="EAL"/>
    <property type="match status" value="1"/>
</dbReference>
<reference evidence="4 5" key="1">
    <citation type="submission" date="2017-03" db="EMBL/GenBank/DDBJ databases">
        <authorList>
            <person name="Afonso C.L."/>
            <person name="Miller P.J."/>
            <person name="Scott M.A."/>
            <person name="Spackman E."/>
            <person name="Goraichik I."/>
            <person name="Dimitrov K.M."/>
            <person name="Suarez D.L."/>
            <person name="Swayne D.E."/>
        </authorList>
    </citation>
    <scope>NUCLEOTIDE SEQUENCE [LARGE SCALE GENOMIC DNA]</scope>
    <source>
        <strain evidence="4 5">CECT 8397</strain>
    </source>
</reference>
<dbReference type="Proteomes" id="UP000193623">
    <property type="component" value="Unassembled WGS sequence"/>
</dbReference>
<dbReference type="SMART" id="SM00267">
    <property type="entry name" value="GGDEF"/>
    <property type="match status" value="1"/>
</dbReference>
<dbReference type="PANTHER" id="PTHR44757">
    <property type="entry name" value="DIGUANYLATE CYCLASE DGCP"/>
    <property type="match status" value="1"/>
</dbReference>
<keyword evidence="1" id="KW-0472">Membrane</keyword>
<dbReference type="InterPro" id="IPR000160">
    <property type="entry name" value="GGDEF_dom"/>
</dbReference>
<dbReference type="InterPro" id="IPR001633">
    <property type="entry name" value="EAL_dom"/>
</dbReference>
<feature type="transmembrane region" description="Helical" evidence="1">
    <location>
        <begin position="133"/>
        <end position="154"/>
    </location>
</feature>
<dbReference type="Gene3D" id="3.30.70.270">
    <property type="match status" value="1"/>
</dbReference>
<feature type="domain" description="EAL" evidence="2">
    <location>
        <begin position="387"/>
        <end position="642"/>
    </location>
</feature>
<dbReference type="Pfam" id="PF00563">
    <property type="entry name" value="EAL"/>
    <property type="match status" value="1"/>
</dbReference>
<evidence type="ECO:0000256" key="1">
    <source>
        <dbReference type="SAM" id="Phobius"/>
    </source>
</evidence>
<dbReference type="GO" id="GO:0071111">
    <property type="term" value="F:cyclic-guanylate-specific phosphodiesterase activity"/>
    <property type="evidence" value="ECO:0007669"/>
    <property type="project" value="UniProtKB-EC"/>
</dbReference>
<dbReference type="Gene3D" id="3.20.20.450">
    <property type="entry name" value="EAL domain"/>
    <property type="match status" value="1"/>
</dbReference>
<dbReference type="PROSITE" id="PS50887">
    <property type="entry name" value="GGDEF"/>
    <property type="match status" value="1"/>
</dbReference>
<dbReference type="AlphaFoldDB" id="A0A1Y5RT54"/>
<keyword evidence="1" id="KW-0812">Transmembrane</keyword>
<feature type="transmembrane region" description="Helical" evidence="1">
    <location>
        <begin position="107"/>
        <end position="126"/>
    </location>
</feature>
<evidence type="ECO:0000313" key="5">
    <source>
        <dbReference type="Proteomes" id="UP000193623"/>
    </source>
</evidence>
<evidence type="ECO:0000259" key="3">
    <source>
        <dbReference type="PROSITE" id="PS50887"/>
    </source>
</evidence>
<evidence type="ECO:0000259" key="2">
    <source>
        <dbReference type="PROSITE" id="PS50883"/>
    </source>
</evidence>
<feature type="transmembrane region" description="Helical" evidence="1">
    <location>
        <begin position="166"/>
        <end position="184"/>
    </location>
</feature>
<dbReference type="SMART" id="SM00052">
    <property type="entry name" value="EAL"/>
    <property type="match status" value="1"/>
</dbReference>
<dbReference type="EMBL" id="FWFT01000001">
    <property type="protein sequence ID" value="SLN23632.1"/>
    <property type="molecule type" value="Genomic_DNA"/>
</dbReference>
<dbReference type="InterPro" id="IPR035919">
    <property type="entry name" value="EAL_sf"/>
</dbReference>
<name>A0A1Y5RT54_9RHOB</name>
<dbReference type="NCBIfam" id="TIGR00254">
    <property type="entry name" value="GGDEF"/>
    <property type="match status" value="1"/>
</dbReference>
<gene>
    <name evidence="4" type="primary">gmr_2</name>
    <name evidence="4" type="ORF">PSJ8397_01005</name>
</gene>
<feature type="transmembrane region" description="Helical" evidence="1">
    <location>
        <begin position="28"/>
        <end position="61"/>
    </location>
</feature>
<dbReference type="CDD" id="cd01949">
    <property type="entry name" value="GGDEF"/>
    <property type="match status" value="1"/>
</dbReference>
<feature type="domain" description="GGDEF" evidence="3">
    <location>
        <begin position="242"/>
        <end position="379"/>
    </location>
</feature>
<protein>
    <submittedName>
        <fullName evidence="4">Cyclic di-GMP phosphodiesterase Gmr</fullName>
        <ecNumber evidence="4">3.1.4.52</ecNumber>
    </submittedName>
</protein>
<dbReference type="InterPro" id="IPR052155">
    <property type="entry name" value="Biofilm_reg_signaling"/>
</dbReference>
<proteinExistence type="predicted"/>
<dbReference type="InterPro" id="IPR029787">
    <property type="entry name" value="Nucleotide_cyclase"/>
</dbReference>
<dbReference type="PROSITE" id="PS50883">
    <property type="entry name" value="EAL"/>
    <property type="match status" value="1"/>
</dbReference>
<dbReference type="EC" id="3.1.4.52" evidence="4"/>
<organism evidence="4 5">
    <name type="scientific">Pseudooctadecabacter jejudonensis</name>
    <dbReference type="NCBI Taxonomy" id="1391910"/>
    <lineage>
        <taxon>Bacteria</taxon>
        <taxon>Pseudomonadati</taxon>
        <taxon>Pseudomonadota</taxon>
        <taxon>Alphaproteobacteria</taxon>
        <taxon>Rhodobacterales</taxon>
        <taxon>Paracoccaceae</taxon>
        <taxon>Pseudooctadecabacter</taxon>
    </lineage>
</organism>
<dbReference type="SUPFAM" id="SSF141868">
    <property type="entry name" value="EAL domain-like"/>
    <property type="match status" value="1"/>
</dbReference>
<dbReference type="PANTHER" id="PTHR44757:SF2">
    <property type="entry name" value="BIOFILM ARCHITECTURE MAINTENANCE PROTEIN MBAA"/>
    <property type="match status" value="1"/>
</dbReference>
<dbReference type="Pfam" id="PF00990">
    <property type="entry name" value="GGDEF"/>
    <property type="match status" value="1"/>
</dbReference>
<dbReference type="SUPFAM" id="SSF55073">
    <property type="entry name" value="Nucleotide cyclase"/>
    <property type="match status" value="1"/>
</dbReference>
<dbReference type="InterPro" id="IPR043128">
    <property type="entry name" value="Rev_trsase/Diguanyl_cyclase"/>
</dbReference>
<evidence type="ECO:0000313" key="4">
    <source>
        <dbReference type="EMBL" id="SLN23632.1"/>
    </source>
</evidence>
<accession>A0A1Y5RT54</accession>
<keyword evidence="4" id="KW-0378">Hydrolase</keyword>
<keyword evidence="5" id="KW-1185">Reference proteome</keyword>